<dbReference type="PANTHER" id="PTHR46481">
    <property type="entry name" value="ZINC FINGER BED DOMAIN-CONTAINING PROTEIN 4"/>
    <property type="match status" value="1"/>
</dbReference>
<evidence type="ECO:0000313" key="2">
    <source>
        <dbReference type="Proteomes" id="UP001157418"/>
    </source>
</evidence>
<keyword evidence="2" id="KW-1185">Reference proteome</keyword>
<dbReference type="Proteomes" id="UP001157418">
    <property type="component" value="Unassembled WGS sequence"/>
</dbReference>
<comment type="caution">
    <text evidence="1">The sequence shown here is derived from an EMBL/GenBank/DDBJ whole genome shotgun (WGS) entry which is preliminary data.</text>
</comment>
<protein>
    <submittedName>
        <fullName evidence="1">Uncharacterized protein</fullName>
    </submittedName>
</protein>
<dbReference type="EMBL" id="CAKMRJ010001101">
    <property type="protein sequence ID" value="CAH1420489.1"/>
    <property type="molecule type" value="Genomic_DNA"/>
</dbReference>
<organism evidence="1 2">
    <name type="scientific">Lactuca virosa</name>
    <dbReference type="NCBI Taxonomy" id="75947"/>
    <lineage>
        <taxon>Eukaryota</taxon>
        <taxon>Viridiplantae</taxon>
        <taxon>Streptophyta</taxon>
        <taxon>Embryophyta</taxon>
        <taxon>Tracheophyta</taxon>
        <taxon>Spermatophyta</taxon>
        <taxon>Magnoliopsida</taxon>
        <taxon>eudicotyledons</taxon>
        <taxon>Gunneridae</taxon>
        <taxon>Pentapetalae</taxon>
        <taxon>asterids</taxon>
        <taxon>campanulids</taxon>
        <taxon>Asterales</taxon>
        <taxon>Asteraceae</taxon>
        <taxon>Cichorioideae</taxon>
        <taxon>Cichorieae</taxon>
        <taxon>Lactucinae</taxon>
        <taxon>Lactuca</taxon>
    </lineage>
</organism>
<dbReference type="InterPro" id="IPR052035">
    <property type="entry name" value="ZnF_BED_domain_contain"/>
</dbReference>
<name>A0AAU9LY15_9ASTR</name>
<dbReference type="PANTHER" id="PTHR46481:SF7">
    <property type="entry name" value="ZINC FINGER BED DOMAIN-CONTAINING PROTEIN RICESLEEPER 2-LIKE"/>
    <property type="match status" value="1"/>
</dbReference>
<gene>
    <name evidence="1" type="ORF">LVIROSA_LOCUS7949</name>
</gene>
<sequence length="147" mass="17708">MNAHSICCPHFKFSGARWHKKVDKAVEVVRWVVKWIRQSPSRIHKFTEFAKVANPGITKHLKRDVPTRCNSTYHMLEIAQAYEKTFERYDLEEFDFRYEIEKADWIRGSISDTIDYEKDWEENQQIDKDEVVKVQEERVGARRRVYL</sequence>
<evidence type="ECO:0000313" key="1">
    <source>
        <dbReference type="EMBL" id="CAH1420489.1"/>
    </source>
</evidence>
<accession>A0AAU9LY15</accession>
<reference evidence="1 2" key="1">
    <citation type="submission" date="2022-01" db="EMBL/GenBank/DDBJ databases">
        <authorList>
            <person name="Xiong W."/>
            <person name="Schranz E."/>
        </authorList>
    </citation>
    <scope>NUCLEOTIDE SEQUENCE [LARGE SCALE GENOMIC DNA]</scope>
</reference>
<proteinExistence type="predicted"/>
<dbReference type="AlphaFoldDB" id="A0AAU9LY15"/>